<dbReference type="CDD" id="cd06171">
    <property type="entry name" value="Sigma70_r4"/>
    <property type="match status" value="1"/>
</dbReference>
<dbReference type="Gene3D" id="1.10.1740.10">
    <property type="match status" value="1"/>
</dbReference>
<feature type="domain" description="RNA polymerase sigma factor 70 region 4 type 2" evidence="8">
    <location>
        <begin position="124"/>
        <end position="177"/>
    </location>
</feature>
<dbReference type="GO" id="GO:0006352">
    <property type="term" value="P:DNA-templated transcription initiation"/>
    <property type="evidence" value="ECO:0007669"/>
    <property type="project" value="InterPro"/>
</dbReference>
<evidence type="ECO:0000256" key="6">
    <source>
        <dbReference type="SAM" id="MobiDB-lite"/>
    </source>
</evidence>
<feature type="compositionally biased region" description="Basic and acidic residues" evidence="6">
    <location>
        <begin position="94"/>
        <end position="106"/>
    </location>
</feature>
<comment type="similarity">
    <text evidence="1">Belongs to the sigma-70 factor family. ECF subfamily.</text>
</comment>
<evidence type="ECO:0000313" key="9">
    <source>
        <dbReference type="EMBL" id="HIS64438.1"/>
    </source>
</evidence>
<dbReference type="EMBL" id="DVJJ01000056">
    <property type="protein sequence ID" value="HIS64438.1"/>
    <property type="molecule type" value="Genomic_DNA"/>
</dbReference>
<dbReference type="Pfam" id="PF08281">
    <property type="entry name" value="Sigma70_r4_2"/>
    <property type="match status" value="1"/>
</dbReference>
<keyword evidence="3" id="KW-0731">Sigma factor</keyword>
<dbReference type="InterPro" id="IPR013324">
    <property type="entry name" value="RNA_pol_sigma_r3/r4-like"/>
</dbReference>
<organism evidence="9 10">
    <name type="scientific">Candidatus Avoscillospira avistercoris</name>
    <dbReference type="NCBI Taxonomy" id="2840707"/>
    <lineage>
        <taxon>Bacteria</taxon>
        <taxon>Bacillati</taxon>
        <taxon>Bacillota</taxon>
        <taxon>Clostridia</taxon>
        <taxon>Eubacteriales</taxon>
        <taxon>Oscillospiraceae</taxon>
        <taxon>Oscillospiraceae incertae sedis</taxon>
        <taxon>Candidatus Avoscillospira</taxon>
    </lineage>
</organism>
<dbReference type="PANTHER" id="PTHR43133:SF8">
    <property type="entry name" value="RNA POLYMERASE SIGMA FACTOR HI_1459-RELATED"/>
    <property type="match status" value="1"/>
</dbReference>
<comment type="caution">
    <text evidence="9">The sequence shown here is derived from an EMBL/GenBank/DDBJ whole genome shotgun (WGS) entry which is preliminary data.</text>
</comment>
<feature type="region of interest" description="Disordered" evidence="6">
    <location>
        <begin position="174"/>
        <end position="204"/>
    </location>
</feature>
<dbReference type="InterPro" id="IPR013249">
    <property type="entry name" value="RNA_pol_sigma70_r4_t2"/>
</dbReference>
<sequence>MDTELVRKAAAGDSDAFEQLVLSYEKPIYNLCLRMCGNAEDAMDLTQETFLKAWRSLGSFRADAAFSTWLYRLCSNLCIDYLRREQKRKVLPLHVEDSDGDERPLDVPDPAAGPEERLSTQEDRQQVADALQSLEPEYREALTLRVLHDLSYADIAAVLQVREGTVKSRIARAREKMREAMQKLGNKSTSPSSKLTRHERRDAP</sequence>
<protein>
    <submittedName>
        <fullName evidence="9">Sigma-70 family RNA polymerase sigma factor</fullName>
    </submittedName>
</protein>
<dbReference type="InterPro" id="IPR039425">
    <property type="entry name" value="RNA_pol_sigma-70-like"/>
</dbReference>
<feature type="compositionally biased region" description="Polar residues" evidence="6">
    <location>
        <begin position="185"/>
        <end position="194"/>
    </location>
</feature>
<dbReference type="SUPFAM" id="SSF88659">
    <property type="entry name" value="Sigma3 and sigma4 domains of RNA polymerase sigma factors"/>
    <property type="match status" value="1"/>
</dbReference>
<evidence type="ECO:0000256" key="4">
    <source>
        <dbReference type="ARBA" id="ARBA00023125"/>
    </source>
</evidence>
<dbReference type="PANTHER" id="PTHR43133">
    <property type="entry name" value="RNA POLYMERASE ECF-TYPE SIGMA FACTO"/>
    <property type="match status" value="1"/>
</dbReference>
<dbReference type="InterPro" id="IPR036388">
    <property type="entry name" value="WH-like_DNA-bd_sf"/>
</dbReference>
<dbReference type="SUPFAM" id="SSF88946">
    <property type="entry name" value="Sigma2 domain of RNA polymerase sigma factors"/>
    <property type="match status" value="1"/>
</dbReference>
<evidence type="ECO:0000259" key="7">
    <source>
        <dbReference type="Pfam" id="PF04542"/>
    </source>
</evidence>
<accession>A0A9D1F8U0</accession>
<proteinExistence type="inferred from homology"/>
<evidence type="ECO:0000259" key="8">
    <source>
        <dbReference type="Pfam" id="PF08281"/>
    </source>
</evidence>
<evidence type="ECO:0000313" key="10">
    <source>
        <dbReference type="Proteomes" id="UP000886741"/>
    </source>
</evidence>
<reference evidence="9" key="2">
    <citation type="journal article" date="2021" name="PeerJ">
        <title>Extensive microbial diversity within the chicken gut microbiome revealed by metagenomics and culture.</title>
        <authorList>
            <person name="Gilroy R."/>
            <person name="Ravi A."/>
            <person name="Getino M."/>
            <person name="Pursley I."/>
            <person name="Horton D.L."/>
            <person name="Alikhan N.F."/>
            <person name="Baker D."/>
            <person name="Gharbi K."/>
            <person name="Hall N."/>
            <person name="Watson M."/>
            <person name="Adriaenssens E.M."/>
            <person name="Foster-Nyarko E."/>
            <person name="Jarju S."/>
            <person name="Secka A."/>
            <person name="Antonio M."/>
            <person name="Oren A."/>
            <person name="Chaudhuri R.R."/>
            <person name="La Ragione R."/>
            <person name="Hildebrand F."/>
            <person name="Pallen M.J."/>
        </authorList>
    </citation>
    <scope>NUCLEOTIDE SEQUENCE</scope>
    <source>
        <strain evidence="9">ChiBcec16-1751</strain>
    </source>
</reference>
<dbReference type="InterPro" id="IPR013325">
    <property type="entry name" value="RNA_pol_sigma_r2"/>
</dbReference>
<evidence type="ECO:0000256" key="2">
    <source>
        <dbReference type="ARBA" id="ARBA00023015"/>
    </source>
</evidence>
<dbReference type="NCBIfam" id="TIGR02937">
    <property type="entry name" value="sigma70-ECF"/>
    <property type="match status" value="1"/>
</dbReference>
<keyword evidence="5" id="KW-0804">Transcription</keyword>
<dbReference type="InterPro" id="IPR007627">
    <property type="entry name" value="RNA_pol_sigma70_r2"/>
</dbReference>
<dbReference type="AlphaFoldDB" id="A0A9D1F8U0"/>
<keyword evidence="2" id="KW-0805">Transcription regulation</keyword>
<gene>
    <name evidence="9" type="ORF">IAA83_03580</name>
</gene>
<dbReference type="Proteomes" id="UP000886741">
    <property type="component" value="Unassembled WGS sequence"/>
</dbReference>
<feature type="compositionally biased region" description="Basic and acidic residues" evidence="6">
    <location>
        <begin position="114"/>
        <end position="124"/>
    </location>
</feature>
<reference evidence="9" key="1">
    <citation type="submission" date="2020-10" db="EMBL/GenBank/DDBJ databases">
        <authorList>
            <person name="Gilroy R."/>
        </authorList>
    </citation>
    <scope>NUCLEOTIDE SEQUENCE</scope>
    <source>
        <strain evidence="9">ChiBcec16-1751</strain>
    </source>
</reference>
<dbReference type="Gene3D" id="1.10.10.10">
    <property type="entry name" value="Winged helix-like DNA-binding domain superfamily/Winged helix DNA-binding domain"/>
    <property type="match status" value="1"/>
</dbReference>
<dbReference type="GO" id="GO:0003677">
    <property type="term" value="F:DNA binding"/>
    <property type="evidence" value="ECO:0007669"/>
    <property type="project" value="UniProtKB-KW"/>
</dbReference>
<name>A0A9D1F8U0_9FIRM</name>
<evidence type="ECO:0000256" key="3">
    <source>
        <dbReference type="ARBA" id="ARBA00023082"/>
    </source>
</evidence>
<keyword evidence="4" id="KW-0238">DNA-binding</keyword>
<evidence type="ECO:0000256" key="5">
    <source>
        <dbReference type="ARBA" id="ARBA00023163"/>
    </source>
</evidence>
<dbReference type="GO" id="GO:0016987">
    <property type="term" value="F:sigma factor activity"/>
    <property type="evidence" value="ECO:0007669"/>
    <property type="project" value="UniProtKB-KW"/>
</dbReference>
<feature type="region of interest" description="Disordered" evidence="6">
    <location>
        <begin position="93"/>
        <end position="124"/>
    </location>
</feature>
<dbReference type="Pfam" id="PF04542">
    <property type="entry name" value="Sigma70_r2"/>
    <property type="match status" value="1"/>
</dbReference>
<feature type="domain" description="RNA polymerase sigma-70 region 2" evidence="7">
    <location>
        <begin position="20"/>
        <end position="87"/>
    </location>
</feature>
<evidence type="ECO:0000256" key="1">
    <source>
        <dbReference type="ARBA" id="ARBA00010641"/>
    </source>
</evidence>
<dbReference type="InterPro" id="IPR014284">
    <property type="entry name" value="RNA_pol_sigma-70_dom"/>
</dbReference>